<keyword evidence="6" id="KW-0862">Zinc</keyword>
<dbReference type="RefSeq" id="WP_126773730.1">
    <property type="nucleotide sequence ID" value="NZ_PIPX01000003.1"/>
</dbReference>
<dbReference type="InterPro" id="IPR038371">
    <property type="entry name" value="Cu_polyphenol_OxRdtase_sf"/>
</dbReference>
<dbReference type="EMBL" id="PIPX01000003">
    <property type="protein sequence ID" value="RUO52255.1"/>
    <property type="molecule type" value="Genomic_DNA"/>
</dbReference>
<evidence type="ECO:0000313" key="11">
    <source>
        <dbReference type="EMBL" id="RUO52255.1"/>
    </source>
</evidence>
<sequence>MATTNVTNHAFGIVPEWRLPNGVQARITTVDEPGNLAVHVGDDPAKVIRHRRLLQRQLALPVAPKWLAQYHSANVVSYENCSAGVAADAIWAQTTPSVCAVLTADCLPILMVSDDGEVIAAAHAGWRGLVSGIVTNTVAALPKLPQQLQAYIGPAISRAYFQVGADVYQAFAQHGLADKSTFSPQTQQKWLADLPLLAERVLRGCGVARVTQSGLCTYSDPRFSSHRENPAAGRIASLIWKS</sequence>
<evidence type="ECO:0000256" key="10">
    <source>
        <dbReference type="RuleBase" id="RU361274"/>
    </source>
</evidence>
<keyword evidence="12" id="KW-1185">Reference proteome</keyword>
<keyword evidence="4" id="KW-0479">Metal-binding</keyword>
<dbReference type="AlphaFoldDB" id="A0A432XU42"/>
<name>A0A432XU42_9GAMM</name>
<evidence type="ECO:0000256" key="4">
    <source>
        <dbReference type="ARBA" id="ARBA00022723"/>
    </source>
</evidence>
<dbReference type="GO" id="GO:0017061">
    <property type="term" value="F:S-methyl-5-thioadenosine phosphorylase activity"/>
    <property type="evidence" value="ECO:0007669"/>
    <property type="project" value="UniProtKB-EC"/>
</dbReference>
<evidence type="ECO:0000256" key="9">
    <source>
        <dbReference type="ARBA" id="ARBA00049893"/>
    </source>
</evidence>
<keyword evidence="5" id="KW-0378">Hydrolase</keyword>
<dbReference type="SUPFAM" id="SSF64438">
    <property type="entry name" value="CNF1/YfiH-like putative cysteine hydrolases"/>
    <property type="match status" value="1"/>
</dbReference>
<dbReference type="Pfam" id="PF02578">
    <property type="entry name" value="Cu-oxidase_4"/>
    <property type="match status" value="1"/>
</dbReference>
<keyword evidence="3" id="KW-0808">Transferase</keyword>
<evidence type="ECO:0000256" key="1">
    <source>
        <dbReference type="ARBA" id="ARBA00000553"/>
    </source>
</evidence>
<comment type="catalytic activity">
    <reaction evidence="8">
        <text>adenosine + phosphate = alpha-D-ribose 1-phosphate + adenine</text>
        <dbReference type="Rhea" id="RHEA:27642"/>
        <dbReference type="ChEBI" id="CHEBI:16335"/>
        <dbReference type="ChEBI" id="CHEBI:16708"/>
        <dbReference type="ChEBI" id="CHEBI:43474"/>
        <dbReference type="ChEBI" id="CHEBI:57720"/>
        <dbReference type="EC" id="2.4.2.1"/>
    </reaction>
    <physiologicalReaction direction="left-to-right" evidence="8">
        <dbReference type="Rhea" id="RHEA:27643"/>
    </physiologicalReaction>
</comment>
<protein>
    <recommendedName>
        <fullName evidence="10">Purine nucleoside phosphorylase</fullName>
    </recommendedName>
</protein>
<proteinExistence type="inferred from homology"/>
<dbReference type="PANTHER" id="PTHR30616">
    <property type="entry name" value="UNCHARACTERIZED PROTEIN YFIH"/>
    <property type="match status" value="1"/>
</dbReference>
<comment type="catalytic activity">
    <reaction evidence="1">
        <text>inosine + phosphate = alpha-D-ribose 1-phosphate + hypoxanthine</text>
        <dbReference type="Rhea" id="RHEA:27646"/>
        <dbReference type="ChEBI" id="CHEBI:17368"/>
        <dbReference type="ChEBI" id="CHEBI:17596"/>
        <dbReference type="ChEBI" id="CHEBI:43474"/>
        <dbReference type="ChEBI" id="CHEBI:57720"/>
        <dbReference type="EC" id="2.4.2.1"/>
    </reaction>
    <physiologicalReaction direction="left-to-right" evidence="1">
        <dbReference type="Rhea" id="RHEA:27647"/>
    </physiologicalReaction>
</comment>
<evidence type="ECO:0000256" key="6">
    <source>
        <dbReference type="ARBA" id="ARBA00022833"/>
    </source>
</evidence>
<evidence type="ECO:0000256" key="5">
    <source>
        <dbReference type="ARBA" id="ARBA00022801"/>
    </source>
</evidence>
<dbReference type="Proteomes" id="UP000287649">
    <property type="component" value="Unassembled WGS sequence"/>
</dbReference>
<evidence type="ECO:0000256" key="3">
    <source>
        <dbReference type="ARBA" id="ARBA00022679"/>
    </source>
</evidence>
<evidence type="ECO:0000256" key="8">
    <source>
        <dbReference type="ARBA" id="ARBA00048968"/>
    </source>
</evidence>
<dbReference type="OrthoDB" id="4279at2"/>
<evidence type="ECO:0000256" key="2">
    <source>
        <dbReference type="ARBA" id="ARBA00007353"/>
    </source>
</evidence>
<dbReference type="NCBIfam" id="TIGR00726">
    <property type="entry name" value="peptidoglycan editing factor PgeF"/>
    <property type="match status" value="1"/>
</dbReference>
<reference evidence="12" key="1">
    <citation type="journal article" date="2018" name="Front. Microbiol.">
        <title>Genome-Based Analysis Reveals the Taxonomy and Diversity of the Family Idiomarinaceae.</title>
        <authorList>
            <person name="Liu Y."/>
            <person name="Lai Q."/>
            <person name="Shao Z."/>
        </authorList>
    </citation>
    <scope>NUCLEOTIDE SEQUENCE [LARGE SCALE GENOMIC DNA]</scope>
    <source>
        <strain evidence="12">PO-M2</strain>
    </source>
</reference>
<accession>A0A432XU42</accession>
<dbReference type="PANTHER" id="PTHR30616:SF2">
    <property type="entry name" value="PURINE NUCLEOSIDE PHOSPHORYLASE LACC1"/>
    <property type="match status" value="1"/>
</dbReference>
<dbReference type="CDD" id="cd16833">
    <property type="entry name" value="YfiH"/>
    <property type="match status" value="1"/>
</dbReference>
<comment type="catalytic activity">
    <reaction evidence="7">
        <text>adenosine + H2O + H(+) = inosine + NH4(+)</text>
        <dbReference type="Rhea" id="RHEA:24408"/>
        <dbReference type="ChEBI" id="CHEBI:15377"/>
        <dbReference type="ChEBI" id="CHEBI:15378"/>
        <dbReference type="ChEBI" id="CHEBI:16335"/>
        <dbReference type="ChEBI" id="CHEBI:17596"/>
        <dbReference type="ChEBI" id="CHEBI:28938"/>
        <dbReference type="EC" id="3.5.4.4"/>
    </reaction>
    <physiologicalReaction direction="left-to-right" evidence="7">
        <dbReference type="Rhea" id="RHEA:24409"/>
    </physiologicalReaction>
</comment>
<evidence type="ECO:0000313" key="12">
    <source>
        <dbReference type="Proteomes" id="UP000287649"/>
    </source>
</evidence>
<dbReference type="InterPro" id="IPR011324">
    <property type="entry name" value="Cytotoxic_necrot_fac-like_cat"/>
</dbReference>
<dbReference type="GO" id="GO:0005507">
    <property type="term" value="F:copper ion binding"/>
    <property type="evidence" value="ECO:0007669"/>
    <property type="project" value="TreeGrafter"/>
</dbReference>
<gene>
    <name evidence="11" type="ORF">CWI70_11000</name>
</gene>
<comment type="catalytic activity">
    <reaction evidence="9">
        <text>S-methyl-5'-thioadenosine + phosphate = 5-(methylsulfanyl)-alpha-D-ribose 1-phosphate + adenine</text>
        <dbReference type="Rhea" id="RHEA:11852"/>
        <dbReference type="ChEBI" id="CHEBI:16708"/>
        <dbReference type="ChEBI" id="CHEBI:17509"/>
        <dbReference type="ChEBI" id="CHEBI:43474"/>
        <dbReference type="ChEBI" id="CHEBI:58533"/>
        <dbReference type="EC" id="2.4.2.28"/>
    </reaction>
    <physiologicalReaction direction="left-to-right" evidence="9">
        <dbReference type="Rhea" id="RHEA:11853"/>
    </physiologicalReaction>
</comment>
<dbReference type="GO" id="GO:0016787">
    <property type="term" value="F:hydrolase activity"/>
    <property type="evidence" value="ECO:0007669"/>
    <property type="project" value="UniProtKB-KW"/>
</dbReference>
<dbReference type="InterPro" id="IPR003730">
    <property type="entry name" value="Cu_polyphenol_OxRdtase"/>
</dbReference>
<evidence type="ECO:0000256" key="7">
    <source>
        <dbReference type="ARBA" id="ARBA00047989"/>
    </source>
</evidence>
<organism evidence="11 12">
    <name type="scientific">Pseudidiomarina homiensis</name>
    <dbReference type="NCBI Taxonomy" id="364198"/>
    <lineage>
        <taxon>Bacteria</taxon>
        <taxon>Pseudomonadati</taxon>
        <taxon>Pseudomonadota</taxon>
        <taxon>Gammaproteobacteria</taxon>
        <taxon>Alteromonadales</taxon>
        <taxon>Idiomarinaceae</taxon>
        <taxon>Pseudidiomarina</taxon>
    </lineage>
</organism>
<dbReference type="Gene3D" id="3.60.140.10">
    <property type="entry name" value="CNF1/YfiH-like putative cysteine hydrolases"/>
    <property type="match status" value="1"/>
</dbReference>
<comment type="similarity">
    <text evidence="2 10">Belongs to the purine nucleoside phosphorylase YfiH/LACC1 family.</text>
</comment>
<comment type="caution">
    <text evidence="11">The sequence shown here is derived from an EMBL/GenBank/DDBJ whole genome shotgun (WGS) entry which is preliminary data.</text>
</comment>